<reference evidence="4" key="1">
    <citation type="submission" date="2014-04" db="EMBL/GenBank/DDBJ databases">
        <title>Evolutionary Origins and Diversification of the Mycorrhizal Mutualists.</title>
        <authorList>
            <consortium name="DOE Joint Genome Institute"/>
            <consortium name="Mycorrhizal Genomics Consortium"/>
            <person name="Kohler A."/>
            <person name="Kuo A."/>
            <person name="Nagy L.G."/>
            <person name="Floudas D."/>
            <person name="Copeland A."/>
            <person name="Barry K.W."/>
            <person name="Cichocki N."/>
            <person name="Veneault-Fourrey C."/>
            <person name="LaButti K."/>
            <person name="Lindquist E.A."/>
            <person name="Lipzen A."/>
            <person name="Lundell T."/>
            <person name="Morin E."/>
            <person name="Murat C."/>
            <person name="Riley R."/>
            <person name="Ohm R."/>
            <person name="Sun H."/>
            <person name="Tunlid A."/>
            <person name="Henrissat B."/>
            <person name="Grigoriev I.V."/>
            <person name="Hibbett D.S."/>
            <person name="Martin F."/>
        </authorList>
    </citation>
    <scope>NUCLEOTIDE SEQUENCE [LARGE SCALE GENOMIC DNA]</scope>
    <source>
        <strain evidence="4">FD-334 SS-4</strain>
    </source>
</reference>
<dbReference type="PANTHER" id="PTHR14950">
    <property type="entry name" value="DICER-RELATED"/>
    <property type="match status" value="1"/>
</dbReference>
<evidence type="ECO:0000313" key="4">
    <source>
        <dbReference type="Proteomes" id="UP000054270"/>
    </source>
</evidence>
<evidence type="ECO:0000313" key="3">
    <source>
        <dbReference type="EMBL" id="KJA20960.1"/>
    </source>
</evidence>
<evidence type="ECO:0000256" key="1">
    <source>
        <dbReference type="ARBA" id="ARBA00022801"/>
    </source>
</evidence>
<dbReference type="AlphaFoldDB" id="A0A0D2PM43"/>
<dbReference type="InterPro" id="IPR001650">
    <property type="entry name" value="Helicase_C-like"/>
</dbReference>
<dbReference type="PROSITE" id="PS51194">
    <property type="entry name" value="HELICASE_CTER"/>
    <property type="match status" value="1"/>
</dbReference>
<dbReference type="InterPro" id="IPR027417">
    <property type="entry name" value="P-loop_NTPase"/>
</dbReference>
<dbReference type="EMBL" id="KN817562">
    <property type="protein sequence ID" value="KJA20960.1"/>
    <property type="molecule type" value="Genomic_DNA"/>
</dbReference>
<organism evidence="3 4">
    <name type="scientific">Hypholoma sublateritium (strain FD-334 SS-4)</name>
    <dbReference type="NCBI Taxonomy" id="945553"/>
    <lineage>
        <taxon>Eukaryota</taxon>
        <taxon>Fungi</taxon>
        <taxon>Dikarya</taxon>
        <taxon>Basidiomycota</taxon>
        <taxon>Agaricomycotina</taxon>
        <taxon>Agaricomycetes</taxon>
        <taxon>Agaricomycetidae</taxon>
        <taxon>Agaricales</taxon>
        <taxon>Agaricineae</taxon>
        <taxon>Strophariaceae</taxon>
        <taxon>Hypholoma</taxon>
    </lineage>
</organism>
<dbReference type="Proteomes" id="UP000054270">
    <property type="component" value="Unassembled WGS sequence"/>
</dbReference>
<evidence type="ECO:0000259" key="2">
    <source>
        <dbReference type="PROSITE" id="PS51194"/>
    </source>
</evidence>
<dbReference type="Pfam" id="PF00271">
    <property type="entry name" value="Helicase_C"/>
    <property type="match status" value="1"/>
</dbReference>
<accession>A0A0D2PM43</accession>
<dbReference type="SMART" id="SM00490">
    <property type="entry name" value="HELICc"/>
    <property type="match status" value="1"/>
</dbReference>
<dbReference type="GO" id="GO:0016787">
    <property type="term" value="F:hydrolase activity"/>
    <property type="evidence" value="ECO:0007669"/>
    <property type="project" value="UniProtKB-KW"/>
</dbReference>
<name>A0A0D2PM43_HYPSF</name>
<dbReference type="SUPFAM" id="SSF52540">
    <property type="entry name" value="P-loop containing nucleoside triphosphate hydrolases"/>
    <property type="match status" value="1"/>
</dbReference>
<sequence>MPDLEVLCPWPQLQSVGLVTCAGSSLLTTPPLSNAFCDIKASLCDKAVRTAAPERATLSRVLLHSSPSSSPWQHPAAAPAATLRQSFADIFVRGYLAVPIPPPWAAAEVFSRISSCPRSAAVGRARGVPEIGTSDTIDICTDIGPWAADWFVSRVLDRVRAAANPYNNMMVTWKKSEKGYLLSVLDQIVASPVSYYGPDIIDDLSDKTRALIASAVLALAEVLAHHPATRDVFSTGTLLGTSESTHRHSMMDITRGLVREVSQEVVLADFKSGERNLIISTAVAEEGIDIQACGSVICWNLPQNMASWAQSKGRARRRRSTFTIA</sequence>
<gene>
    <name evidence="3" type="ORF">HYPSUDRAFT_203350</name>
</gene>
<proteinExistence type="predicted"/>
<dbReference type="STRING" id="945553.A0A0D2PM43"/>
<keyword evidence="1" id="KW-0378">Hydrolase</keyword>
<keyword evidence="4" id="KW-1185">Reference proteome</keyword>
<protein>
    <recommendedName>
        <fullName evidence="2">Helicase C-terminal domain-containing protein</fullName>
    </recommendedName>
</protein>
<feature type="domain" description="Helicase C-terminal" evidence="2">
    <location>
        <begin position="200"/>
        <end position="325"/>
    </location>
</feature>
<dbReference type="OrthoDB" id="416741at2759"/>
<dbReference type="Gene3D" id="3.40.50.300">
    <property type="entry name" value="P-loop containing nucleotide triphosphate hydrolases"/>
    <property type="match status" value="1"/>
</dbReference>